<keyword evidence="1" id="KW-0472">Membrane</keyword>
<feature type="transmembrane region" description="Helical" evidence="1">
    <location>
        <begin position="169"/>
        <end position="202"/>
    </location>
</feature>
<comment type="caution">
    <text evidence="3">The sequence shown here is derived from an EMBL/GenBank/DDBJ whole genome shotgun (WGS) entry which is preliminary data.</text>
</comment>
<evidence type="ECO:0000313" key="6">
    <source>
        <dbReference type="Proteomes" id="UP000294641"/>
    </source>
</evidence>
<keyword evidence="3" id="KW-0378">Hydrolase</keyword>
<dbReference type="AlphaFoldDB" id="A0A8B4QE06"/>
<protein>
    <submittedName>
        <fullName evidence="3">Exosortase E/protease, VPEID-CTERM system</fullName>
    </submittedName>
</protein>
<reference evidence="4 6" key="2">
    <citation type="submission" date="2019-03" db="EMBL/GenBank/DDBJ databases">
        <title>Genomic Encyclopedia of Type Strains, Phase IV (KMG-IV): sequencing the most valuable type-strain genomes for metagenomic binning, comparative biology and taxonomic classification.</title>
        <authorList>
            <person name="Goeker M."/>
        </authorList>
    </citation>
    <scope>NUCLEOTIDE SEQUENCE [LARGE SCALE GENOMIC DNA]</scope>
    <source>
        <strain evidence="4 6">DSM 20580</strain>
    </source>
</reference>
<dbReference type="GO" id="GO:0004175">
    <property type="term" value="F:endopeptidase activity"/>
    <property type="evidence" value="ECO:0007669"/>
    <property type="project" value="UniProtKB-ARBA"/>
</dbReference>
<feature type="transmembrane region" description="Helical" evidence="1">
    <location>
        <begin position="90"/>
        <end position="111"/>
    </location>
</feature>
<evidence type="ECO:0000256" key="1">
    <source>
        <dbReference type="SAM" id="Phobius"/>
    </source>
</evidence>
<dbReference type="PANTHER" id="PTHR36435">
    <property type="entry name" value="SLR1288 PROTEIN"/>
    <property type="match status" value="1"/>
</dbReference>
<keyword evidence="6" id="KW-1185">Reference proteome</keyword>
<feature type="transmembrane region" description="Helical" evidence="1">
    <location>
        <begin position="208"/>
        <end position="227"/>
    </location>
</feature>
<dbReference type="Proteomes" id="UP000254330">
    <property type="component" value="Unassembled WGS sequence"/>
</dbReference>
<feature type="domain" description="CAAX prenyl protease 2/Lysostaphin resistance protein A-like" evidence="2">
    <location>
        <begin position="135"/>
        <end position="220"/>
    </location>
</feature>
<feature type="transmembrane region" description="Helical" evidence="1">
    <location>
        <begin position="49"/>
        <end position="69"/>
    </location>
</feature>
<feature type="transmembrane region" description="Helical" evidence="1">
    <location>
        <begin position="7"/>
        <end position="29"/>
    </location>
</feature>
<dbReference type="GO" id="GO:0080120">
    <property type="term" value="P:CAAX-box protein maturation"/>
    <property type="evidence" value="ECO:0007669"/>
    <property type="project" value="UniProtKB-ARBA"/>
</dbReference>
<keyword evidence="1" id="KW-1133">Transmembrane helix</keyword>
<sequence>MKSQKTPLFILITYIIMYFSPFLVVRPIASIIKSVNPDLNEKEFIAMTQGWTTFSTFLVGLLIVVFFILRDKNFLKNGFKGGERASTPVAIGWGILGFFIVLAAQMLGGIIETSLGIKAGSENTEILSTVASVSPIIIFSIVFFGPFLEEVVFRRIIFGSLNQTTNFWIATLVSAVVFGLIHNEFSHLILYTSTGLVFAFLYNKTKRLLTTVISHIMLNGFVMLIQLNQDKIMEFIKQAEKLQP</sequence>
<evidence type="ECO:0000259" key="2">
    <source>
        <dbReference type="Pfam" id="PF02517"/>
    </source>
</evidence>
<dbReference type="InterPro" id="IPR003675">
    <property type="entry name" value="Rce1/LyrA-like_dom"/>
</dbReference>
<dbReference type="EMBL" id="UGNP01000001">
    <property type="protein sequence ID" value="STX10844.1"/>
    <property type="molecule type" value="Genomic_DNA"/>
</dbReference>
<name>A0A8B4QE06_9BACL</name>
<gene>
    <name evidence="4" type="ORF">DFR61_11161</name>
    <name evidence="3" type="ORF">NCTC10597_02624</name>
</gene>
<evidence type="ECO:0000313" key="5">
    <source>
        <dbReference type="Proteomes" id="UP000254330"/>
    </source>
</evidence>
<reference evidence="3 5" key="1">
    <citation type="submission" date="2018-06" db="EMBL/GenBank/DDBJ databases">
        <authorList>
            <consortium name="Pathogen Informatics"/>
            <person name="Doyle S."/>
        </authorList>
    </citation>
    <scope>NUCLEOTIDE SEQUENCE [LARGE SCALE GENOMIC DNA]</scope>
    <source>
        <strain evidence="3 5">NCTC10597</strain>
    </source>
</reference>
<evidence type="ECO:0000313" key="4">
    <source>
        <dbReference type="EMBL" id="TDR39535.1"/>
    </source>
</evidence>
<dbReference type="InterPro" id="IPR052710">
    <property type="entry name" value="CAAX_protease"/>
</dbReference>
<dbReference type="Pfam" id="PF02517">
    <property type="entry name" value="Rce1-like"/>
    <property type="match status" value="1"/>
</dbReference>
<dbReference type="EMBL" id="SNZG01000011">
    <property type="protein sequence ID" value="TDR39535.1"/>
    <property type="molecule type" value="Genomic_DNA"/>
</dbReference>
<accession>A0A8B4QE06</accession>
<dbReference type="PANTHER" id="PTHR36435:SF6">
    <property type="entry name" value="ABORTIVE INFECTION PROTEIN"/>
    <property type="match status" value="1"/>
</dbReference>
<dbReference type="Proteomes" id="UP000294641">
    <property type="component" value="Unassembled WGS sequence"/>
</dbReference>
<dbReference type="GO" id="GO:0006508">
    <property type="term" value="P:proteolysis"/>
    <property type="evidence" value="ECO:0007669"/>
    <property type="project" value="UniProtKB-KW"/>
</dbReference>
<dbReference type="RefSeq" id="WP_218564105.1">
    <property type="nucleotide sequence ID" value="NZ_BJUE01000064.1"/>
</dbReference>
<evidence type="ECO:0000313" key="3">
    <source>
        <dbReference type="EMBL" id="STX10844.1"/>
    </source>
</evidence>
<organism evidence="3 5">
    <name type="scientific">Kurthia zopfii</name>
    <dbReference type="NCBI Taxonomy" id="1650"/>
    <lineage>
        <taxon>Bacteria</taxon>
        <taxon>Bacillati</taxon>
        <taxon>Bacillota</taxon>
        <taxon>Bacilli</taxon>
        <taxon>Bacillales</taxon>
        <taxon>Caryophanaceae</taxon>
        <taxon>Kurthia</taxon>
    </lineage>
</organism>
<keyword evidence="3" id="KW-0645">Protease</keyword>
<feature type="transmembrane region" description="Helical" evidence="1">
    <location>
        <begin position="126"/>
        <end position="148"/>
    </location>
</feature>
<keyword evidence="1" id="KW-0812">Transmembrane</keyword>
<proteinExistence type="predicted"/>